<organism evidence="1 2">
    <name type="scientific">Racocetra persica</name>
    <dbReference type="NCBI Taxonomy" id="160502"/>
    <lineage>
        <taxon>Eukaryota</taxon>
        <taxon>Fungi</taxon>
        <taxon>Fungi incertae sedis</taxon>
        <taxon>Mucoromycota</taxon>
        <taxon>Glomeromycotina</taxon>
        <taxon>Glomeromycetes</taxon>
        <taxon>Diversisporales</taxon>
        <taxon>Gigasporaceae</taxon>
        <taxon>Racocetra</taxon>
    </lineage>
</organism>
<name>A0ACA9S406_9GLOM</name>
<dbReference type="Proteomes" id="UP000789920">
    <property type="component" value="Unassembled WGS sequence"/>
</dbReference>
<proteinExistence type="predicted"/>
<comment type="caution">
    <text evidence="1">The sequence shown here is derived from an EMBL/GenBank/DDBJ whole genome shotgun (WGS) entry which is preliminary data.</text>
</comment>
<sequence length="65" mass="7171">ELKNSSNNADVSSNNTDITSHTRFSDTVIEVAAKTFKANSLLLCAHSEIFDLYQAAIKLELDEIL</sequence>
<feature type="non-terminal residue" evidence="1">
    <location>
        <position position="1"/>
    </location>
</feature>
<protein>
    <submittedName>
        <fullName evidence="1">15887_t:CDS:1</fullName>
    </submittedName>
</protein>
<feature type="non-terminal residue" evidence="1">
    <location>
        <position position="65"/>
    </location>
</feature>
<accession>A0ACA9S406</accession>
<dbReference type="EMBL" id="CAJVQC010087451">
    <property type="protein sequence ID" value="CAG8823353.1"/>
    <property type="molecule type" value="Genomic_DNA"/>
</dbReference>
<gene>
    <name evidence="1" type="ORF">RPERSI_LOCUS26001</name>
</gene>
<keyword evidence="2" id="KW-1185">Reference proteome</keyword>
<reference evidence="1" key="1">
    <citation type="submission" date="2021-06" db="EMBL/GenBank/DDBJ databases">
        <authorList>
            <person name="Kallberg Y."/>
            <person name="Tangrot J."/>
            <person name="Rosling A."/>
        </authorList>
    </citation>
    <scope>NUCLEOTIDE SEQUENCE</scope>
    <source>
        <strain evidence="1">MA461A</strain>
    </source>
</reference>
<evidence type="ECO:0000313" key="2">
    <source>
        <dbReference type="Proteomes" id="UP000789920"/>
    </source>
</evidence>
<evidence type="ECO:0000313" key="1">
    <source>
        <dbReference type="EMBL" id="CAG8823353.1"/>
    </source>
</evidence>